<accession>A0AAD9H0C7</accession>
<dbReference type="Gene3D" id="3.40.50.1700">
    <property type="entry name" value="Glycoside hydrolase family 3 C-terminal domain"/>
    <property type="match status" value="1"/>
</dbReference>
<dbReference type="EMBL" id="JASMQC010000002">
    <property type="protein sequence ID" value="KAK1947578.1"/>
    <property type="molecule type" value="Genomic_DNA"/>
</dbReference>
<dbReference type="InterPro" id="IPR036881">
    <property type="entry name" value="Glyco_hydro_3_C_sf"/>
</dbReference>
<evidence type="ECO:0000256" key="1">
    <source>
        <dbReference type="ARBA" id="ARBA00022801"/>
    </source>
</evidence>
<protein>
    <submittedName>
        <fullName evidence="2">Beta-glucosidase BoGH3B</fullName>
    </submittedName>
</protein>
<dbReference type="Proteomes" id="UP001259832">
    <property type="component" value="Unassembled WGS sequence"/>
</dbReference>
<gene>
    <name evidence="2" type="ORF">P3T76_001588</name>
</gene>
<name>A0AAD9H0C7_9STRA</name>
<dbReference type="GO" id="GO:0005975">
    <property type="term" value="P:carbohydrate metabolic process"/>
    <property type="evidence" value="ECO:0007669"/>
    <property type="project" value="InterPro"/>
</dbReference>
<reference evidence="2" key="1">
    <citation type="submission" date="2023-08" db="EMBL/GenBank/DDBJ databases">
        <title>Reference Genome Resource for the Citrus Pathogen Phytophthora citrophthora.</title>
        <authorList>
            <person name="Moller H."/>
            <person name="Coetzee B."/>
            <person name="Rose L.J."/>
            <person name="Van Niekerk J.M."/>
        </authorList>
    </citation>
    <scope>NUCLEOTIDE SEQUENCE</scope>
    <source>
        <strain evidence="2">STE-U-9442</strain>
    </source>
</reference>
<keyword evidence="3" id="KW-1185">Reference proteome</keyword>
<evidence type="ECO:0000313" key="2">
    <source>
        <dbReference type="EMBL" id="KAK1947578.1"/>
    </source>
</evidence>
<comment type="caution">
    <text evidence="2">The sequence shown here is derived from an EMBL/GenBank/DDBJ whole genome shotgun (WGS) entry which is preliminary data.</text>
</comment>
<evidence type="ECO:0000313" key="3">
    <source>
        <dbReference type="Proteomes" id="UP001259832"/>
    </source>
</evidence>
<dbReference type="GO" id="GO:0004553">
    <property type="term" value="F:hydrolase activity, hydrolyzing O-glycosyl compounds"/>
    <property type="evidence" value="ECO:0007669"/>
    <property type="project" value="InterPro"/>
</dbReference>
<proteinExistence type="predicted"/>
<sequence length="103" mass="11097">MVGMDLPFTSETTALLDDKPGILNSLKESARRVINLKIKLSLYDDLMPGEGFLKVVGNEDNVSASLAGARELIVLLQNNDNAMPLAKGAKVFLTGHSVHNIGY</sequence>
<keyword evidence="1" id="KW-0378">Hydrolase</keyword>
<organism evidence="2 3">
    <name type="scientific">Phytophthora citrophthora</name>
    <dbReference type="NCBI Taxonomy" id="4793"/>
    <lineage>
        <taxon>Eukaryota</taxon>
        <taxon>Sar</taxon>
        <taxon>Stramenopiles</taxon>
        <taxon>Oomycota</taxon>
        <taxon>Peronosporomycetes</taxon>
        <taxon>Peronosporales</taxon>
        <taxon>Peronosporaceae</taxon>
        <taxon>Phytophthora</taxon>
    </lineage>
</organism>
<dbReference type="AlphaFoldDB" id="A0AAD9H0C7"/>